<protein>
    <submittedName>
        <fullName evidence="2">Biofilm PGA synthesis protein PgaA</fullName>
    </submittedName>
</protein>
<accession>B8GTH9</accession>
<dbReference type="AlphaFoldDB" id="B8GTH9"/>
<dbReference type="GO" id="GO:1901515">
    <property type="term" value="F:poly-beta-1,6-N-acetyl-D-glucosamine transmembrane transporter activity"/>
    <property type="evidence" value="ECO:0007669"/>
    <property type="project" value="InterPro"/>
</dbReference>
<dbReference type="KEGG" id="tgr:Tgr7_0137"/>
<dbReference type="EMBL" id="CP001339">
    <property type="protein sequence ID" value="ACL71239.1"/>
    <property type="molecule type" value="Genomic_DNA"/>
</dbReference>
<name>B8GTH9_THISH</name>
<feature type="domain" description="PgaA membrane beta barrel" evidence="1">
    <location>
        <begin position="522"/>
        <end position="788"/>
    </location>
</feature>
<dbReference type="InterPro" id="IPR023870">
    <property type="entry name" value="PGA_export_porin_PgaA"/>
</dbReference>
<evidence type="ECO:0000313" key="3">
    <source>
        <dbReference type="Proteomes" id="UP000002383"/>
    </source>
</evidence>
<dbReference type="eggNOG" id="COG0457">
    <property type="taxonomic scope" value="Bacteria"/>
</dbReference>
<dbReference type="STRING" id="396588.Tgr7_0137"/>
<dbReference type="RefSeq" id="WP_012636728.1">
    <property type="nucleotide sequence ID" value="NC_011901.1"/>
</dbReference>
<dbReference type="Gene3D" id="1.25.40.10">
    <property type="entry name" value="Tetratricopeptide repeat domain"/>
    <property type="match status" value="2"/>
</dbReference>
<proteinExistence type="predicted"/>
<dbReference type="SUPFAM" id="SSF48452">
    <property type="entry name" value="TPR-like"/>
    <property type="match status" value="1"/>
</dbReference>
<dbReference type="InterPro" id="IPR049003">
    <property type="entry name" value="PgaA_barrel"/>
</dbReference>
<evidence type="ECO:0000259" key="1">
    <source>
        <dbReference type="Pfam" id="PF21197"/>
    </source>
</evidence>
<sequence length="798" mass="89629">MLPWALLAPGYASSLDQQRESAVELAREGRIDEAADRLRTLDNQFPNQPLLQADLIVVLRLSGDNAGIAARTAGLDPESVPDYAHMSWAAALRDQGEFTAAADVLRESRKRVGTSAQILFAVTSAEAGDIPAARQAIAHIHPLPESAHELALMAYALRQSGASHEALALANRARARDPQYALAFQEQAMALWMLGASNRAFAAMQERPDLFEDDIRHQADAEAIATDIRQALDIRAEMEAAGRHRERNRALDQALARVDGFLSRVPDTHPQHLRVRFDRVALLRELERMPEAIDAFEALPEPTAAPPFVRRAAADAYLAEQQPRAALPLYQSLIPEDEPPEASLLLDLYYTHIALEDYAAAADHLDEAYRHTPVWLSVGPDRDPIPNWERVDIDHLHAYDAAYRQDLGLAWERSSELVRQAPAHAGLRNTQARIARWRGWPARSREITEIAERWAPDARDTRLNRAENARDLGEHDAWKQELASLRADYPRSRDVQRLSAELEDRDRPSIESELIFGRTSGGDGLVSGDRDRTWRTRLNSPWSAHAHRVFLEHRDSTATFDETQARHERIGAGVEWAARRKQAWVRLDRDLTNDTNPGVAAGWSQWLNDHWRFGIEADSVSMETPLRAIDAGLEGWAVSASVDWRAHESLSAYTRLGLLSIDDGNRRTSLGTGVTHRVFANAHHATDLGADVYFQNNSQPGGPYFNPEQSASLSIRVDHQWITWRHYDRSLTQHFHAAAGAGYQSGFGSDPAIALRYEHRWSLDRRWGFDYGVGWGSTTYDGDRENRLFGLVRLRGIF</sequence>
<dbReference type="Pfam" id="PF21197">
    <property type="entry name" value="PgaA_barrel"/>
    <property type="match status" value="1"/>
</dbReference>
<evidence type="ECO:0000313" key="2">
    <source>
        <dbReference type="EMBL" id="ACL71239.1"/>
    </source>
</evidence>
<dbReference type="NCBIfam" id="TIGR03939">
    <property type="entry name" value="PGA_TPR_OMP"/>
    <property type="match status" value="1"/>
</dbReference>
<dbReference type="Proteomes" id="UP000002383">
    <property type="component" value="Chromosome"/>
</dbReference>
<organism evidence="2 3">
    <name type="scientific">Thioalkalivibrio sulfidiphilus (strain HL-EbGR7)</name>
    <dbReference type="NCBI Taxonomy" id="396588"/>
    <lineage>
        <taxon>Bacteria</taxon>
        <taxon>Pseudomonadati</taxon>
        <taxon>Pseudomonadota</taxon>
        <taxon>Gammaproteobacteria</taxon>
        <taxon>Chromatiales</taxon>
        <taxon>Ectothiorhodospiraceae</taxon>
        <taxon>Thioalkalivibrio</taxon>
    </lineage>
</organism>
<dbReference type="OrthoDB" id="5405060at2"/>
<keyword evidence="3" id="KW-1185">Reference proteome</keyword>
<dbReference type="InterPro" id="IPR011990">
    <property type="entry name" value="TPR-like_helical_dom_sf"/>
</dbReference>
<gene>
    <name evidence="2" type="ordered locus">Tgr7_0137</name>
</gene>
<dbReference type="HOGENOM" id="CLU_019217_0_0_6"/>
<reference evidence="2 3" key="1">
    <citation type="journal article" date="2011" name="Stand. Genomic Sci.">
        <title>Complete genome sequence of 'Thioalkalivibrio sulfidophilus' HL-EbGr7.</title>
        <authorList>
            <person name="Muyzer G."/>
            <person name="Sorokin D.Y."/>
            <person name="Mavromatis K."/>
            <person name="Lapidus A."/>
            <person name="Clum A."/>
            <person name="Ivanova N."/>
            <person name="Pati A."/>
            <person name="d'Haeseleer P."/>
            <person name="Woyke T."/>
            <person name="Kyrpides N.C."/>
        </authorList>
    </citation>
    <scope>NUCLEOTIDE SEQUENCE [LARGE SCALE GENOMIC DNA]</scope>
    <source>
        <strain evidence="2 3">HL-EbGR7</strain>
    </source>
</reference>